<feature type="compositionally biased region" description="Polar residues" evidence="1">
    <location>
        <begin position="31"/>
        <end position="47"/>
    </location>
</feature>
<evidence type="ECO:0000256" key="1">
    <source>
        <dbReference type="SAM" id="MobiDB-lite"/>
    </source>
</evidence>
<reference evidence="2" key="1">
    <citation type="submission" date="2018-04" db="EMBL/GenBank/DDBJ databases">
        <title>Transcriptome of Schizaphis graminum biotype I.</title>
        <authorList>
            <person name="Scully E.D."/>
            <person name="Geib S.M."/>
            <person name="Palmer N.A."/>
            <person name="Koch K."/>
            <person name="Bradshaw J."/>
            <person name="Heng-Moss T."/>
            <person name="Sarath G."/>
        </authorList>
    </citation>
    <scope>NUCLEOTIDE SEQUENCE</scope>
</reference>
<gene>
    <name evidence="2" type="ORF">g.24215</name>
</gene>
<organism evidence="2">
    <name type="scientific">Schizaphis graminum</name>
    <name type="common">Green bug aphid</name>
    <dbReference type="NCBI Taxonomy" id="13262"/>
    <lineage>
        <taxon>Eukaryota</taxon>
        <taxon>Metazoa</taxon>
        <taxon>Ecdysozoa</taxon>
        <taxon>Arthropoda</taxon>
        <taxon>Hexapoda</taxon>
        <taxon>Insecta</taxon>
        <taxon>Pterygota</taxon>
        <taxon>Neoptera</taxon>
        <taxon>Paraneoptera</taxon>
        <taxon>Hemiptera</taxon>
        <taxon>Sternorrhyncha</taxon>
        <taxon>Aphidomorpha</taxon>
        <taxon>Aphidoidea</taxon>
        <taxon>Aphididae</taxon>
        <taxon>Aphidini</taxon>
        <taxon>Schizaphis</taxon>
    </lineage>
</organism>
<evidence type="ECO:0000313" key="2">
    <source>
        <dbReference type="EMBL" id="MBY30549.1"/>
    </source>
</evidence>
<dbReference type="AlphaFoldDB" id="A0A2S2PM73"/>
<accession>A0A2S2PM73</accession>
<proteinExistence type="predicted"/>
<sequence length="126" mass="13703">MTLPIPPNTSFFEPCQIASTSTVLRPLKINTNENTDYNSTPADSSCTENNENENTANVDDYKGQATLTLNMDIINNDLSGNSNNDYLPLHSTITDSVFNNTPANLHTANEVAAKVVSNSLMADFCK</sequence>
<feature type="region of interest" description="Disordered" evidence="1">
    <location>
        <begin position="31"/>
        <end position="57"/>
    </location>
</feature>
<name>A0A2S2PM73_SCHGA</name>
<protein>
    <submittedName>
        <fullName evidence="2">Uncharacterized protein</fullName>
    </submittedName>
</protein>
<dbReference type="EMBL" id="GGMR01017930">
    <property type="protein sequence ID" value="MBY30549.1"/>
    <property type="molecule type" value="Transcribed_RNA"/>
</dbReference>